<evidence type="ECO:0000313" key="4">
    <source>
        <dbReference type="Proteomes" id="UP000195975"/>
    </source>
</evidence>
<comment type="caution">
    <text evidence="3">The sequence shown here is derived from an EMBL/GenBank/DDBJ whole genome shotgun (WGS) entry which is preliminary data.</text>
</comment>
<organism evidence="3 4">
    <name type="scientific">Parabacteroides johnsonii</name>
    <dbReference type="NCBI Taxonomy" id="387661"/>
    <lineage>
        <taxon>Bacteria</taxon>
        <taxon>Pseudomonadati</taxon>
        <taxon>Bacteroidota</taxon>
        <taxon>Bacteroidia</taxon>
        <taxon>Bacteroidales</taxon>
        <taxon>Tannerellaceae</taxon>
        <taxon>Parabacteroides</taxon>
    </lineage>
</organism>
<dbReference type="RefSeq" id="WP_008157349.1">
    <property type="nucleotide sequence ID" value="NZ_CAJLBM010000075.1"/>
</dbReference>
<evidence type="ECO:0000256" key="1">
    <source>
        <dbReference type="SAM" id="Phobius"/>
    </source>
</evidence>
<sequence length="118" mass="13338">MKQTIVKYMKWLLPALFIVYYSSISLFMHVHVEDGTTIVHSHPFKKTADGTCHHHSSLSEIQLFHLLTTVHVQDGAICSLLLQFYATPSYKIIENPACLDHLLPVLGKLSLRAPPPFV</sequence>
<dbReference type="Proteomes" id="UP000195975">
    <property type="component" value="Unassembled WGS sequence"/>
</dbReference>
<evidence type="ECO:0000313" key="2">
    <source>
        <dbReference type="EMBL" id="MDC7151011.1"/>
    </source>
</evidence>
<reference evidence="2" key="3">
    <citation type="submission" date="2023-01" db="EMBL/GenBank/DDBJ databases">
        <title>Exploring GABA producing Bacteroides strains toward improving mental health.</title>
        <authorList>
            <person name="Yousuf B."/>
            <person name="Bouhlel N.E."/>
            <person name="Mottawea W."/>
            <person name="Hammami R."/>
        </authorList>
    </citation>
    <scope>NUCLEOTIDE SEQUENCE</scope>
    <source>
        <strain evidence="2">UO.H1047</strain>
    </source>
</reference>
<feature type="transmembrane region" description="Helical" evidence="1">
    <location>
        <begin position="12"/>
        <end position="32"/>
    </location>
</feature>
<name>A0A9Q5ST77_9BACT</name>
<dbReference type="EMBL" id="JAQPYX010000162">
    <property type="protein sequence ID" value="MDC7151011.1"/>
    <property type="molecule type" value="Genomic_DNA"/>
</dbReference>
<dbReference type="AlphaFoldDB" id="A0A9Q5ST77"/>
<keyword evidence="1" id="KW-0812">Transmembrane</keyword>
<gene>
    <name evidence="3" type="ORF">B5F96_06670</name>
    <name evidence="2" type="ORF">PQG89_16590</name>
</gene>
<reference evidence="4" key="1">
    <citation type="submission" date="2017-04" db="EMBL/GenBank/DDBJ databases">
        <title>Function of individual gut microbiota members based on whole genome sequencing of pure cultures obtained from chicken caecum.</title>
        <authorList>
            <person name="Medvecky M."/>
            <person name="Cejkova D."/>
            <person name="Polansky O."/>
            <person name="Karasova D."/>
            <person name="Kubasova T."/>
            <person name="Cizek A."/>
            <person name="Rychlik I."/>
        </authorList>
    </citation>
    <scope>NUCLEOTIDE SEQUENCE [LARGE SCALE GENOMIC DNA]</scope>
    <source>
        <strain evidence="4">An42</strain>
    </source>
</reference>
<protein>
    <submittedName>
        <fullName evidence="3">Uncharacterized protein</fullName>
    </submittedName>
</protein>
<dbReference type="Proteomes" id="UP001213646">
    <property type="component" value="Unassembled WGS sequence"/>
</dbReference>
<dbReference type="EMBL" id="NFIJ01000004">
    <property type="protein sequence ID" value="OUO06168.1"/>
    <property type="molecule type" value="Genomic_DNA"/>
</dbReference>
<evidence type="ECO:0000313" key="3">
    <source>
        <dbReference type="EMBL" id="OUO06168.1"/>
    </source>
</evidence>
<keyword evidence="1" id="KW-1133">Transmembrane helix</keyword>
<reference evidence="3" key="2">
    <citation type="journal article" date="2018" name="BMC Genomics">
        <title>Whole genome sequencing and function prediction of 133 gut anaerobes isolated from chicken caecum in pure cultures.</title>
        <authorList>
            <person name="Medvecky M."/>
            <person name="Cejkova D."/>
            <person name="Polansky O."/>
            <person name="Karasova D."/>
            <person name="Kubasova T."/>
            <person name="Cizek A."/>
            <person name="Rychlik I."/>
        </authorList>
    </citation>
    <scope>NUCLEOTIDE SEQUENCE</scope>
    <source>
        <strain evidence="3">An42</strain>
    </source>
</reference>
<accession>A0A9Q5ST77</accession>
<keyword evidence="1" id="KW-0472">Membrane</keyword>
<proteinExistence type="predicted"/>